<evidence type="ECO:0000256" key="5">
    <source>
        <dbReference type="ARBA" id="ARBA00023172"/>
    </source>
</evidence>
<dbReference type="AlphaFoldDB" id="A0A507QNR1"/>
<feature type="compositionally biased region" description="Basic residues" evidence="10">
    <location>
        <begin position="298"/>
        <end position="307"/>
    </location>
</feature>
<evidence type="ECO:0000256" key="3">
    <source>
        <dbReference type="ARBA" id="ARBA00022553"/>
    </source>
</evidence>
<keyword evidence="12" id="KW-1185">Reference proteome</keyword>
<comment type="similarity">
    <text evidence="2 9">Belongs to the SLX4 family.</text>
</comment>
<feature type="compositionally biased region" description="Polar residues" evidence="10">
    <location>
        <begin position="725"/>
        <end position="752"/>
    </location>
</feature>
<gene>
    <name evidence="9 11" type="primary">SLX4</name>
    <name evidence="11" type="ORF">MPDQ_002878</name>
</gene>
<feature type="region of interest" description="Disordered" evidence="10">
    <location>
        <begin position="69"/>
        <end position="233"/>
    </location>
</feature>
<dbReference type="GO" id="GO:0033557">
    <property type="term" value="C:Slx1-Slx4 complex"/>
    <property type="evidence" value="ECO:0007669"/>
    <property type="project" value="UniProtKB-UniRule"/>
</dbReference>
<keyword evidence="3 9" id="KW-0597">Phosphoprotein</keyword>
<protein>
    <recommendedName>
        <fullName evidence="8 9">Structure-specific endonuclease subunit SLX4</fullName>
    </recommendedName>
</protein>
<keyword evidence="7 9" id="KW-0539">Nucleus</keyword>
<evidence type="ECO:0000256" key="8">
    <source>
        <dbReference type="ARBA" id="ARBA00029496"/>
    </source>
</evidence>
<comment type="function">
    <text evidence="9">Regulatory subunit of the SLX1-SLX4 structure-specific endonuclease that resolves DNA secondary structures generated during DNA repair and recombination. Has endonuclease activity towards branched DNA substrates, introducing single-strand cuts in duplex DNA close to junctions with ss-DNA.</text>
</comment>
<evidence type="ECO:0000313" key="12">
    <source>
        <dbReference type="Proteomes" id="UP000319663"/>
    </source>
</evidence>
<keyword evidence="6 9" id="KW-0234">DNA repair</keyword>
<keyword evidence="11" id="KW-0255">Endonuclease</keyword>
<feature type="region of interest" description="Disordered" evidence="10">
    <location>
        <begin position="1"/>
        <end position="42"/>
    </location>
</feature>
<dbReference type="GO" id="GO:0006310">
    <property type="term" value="P:DNA recombination"/>
    <property type="evidence" value="ECO:0007669"/>
    <property type="project" value="UniProtKB-UniRule"/>
</dbReference>
<keyword evidence="5 9" id="KW-0233">DNA recombination</keyword>
<evidence type="ECO:0000256" key="10">
    <source>
        <dbReference type="SAM" id="MobiDB-lite"/>
    </source>
</evidence>
<feature type="region of interest" description="Disordered" evidence="10">
    <location>
        <begin position="282"/>
        <end position="314"/>
    </location>
</feature>
<evidence type="ECO:0000256" key="4">
    <source>
        <dbReference type="ARBA" id="ARBA00022763"/>
    </source>
</evidence>
<comment type="caution">
    <text evidence="11">The sequence shown here is derived from an EMBL/GenBank/DDBJ whole genome shotgun (WGS) entry which is preliminary data.</text>
</comment>
<accession>A0A507QNR1</accession>
<keyword evidence="4 9" id="KW-0227">DNA damage</keyword>
<feature type="region of interest" description="Disordered" evidence="10">
    <location>
        <begin position="600"/>
        <end position="765"/>
    </location>
</feature>
<evidence type="ECO:0000313" key="11">
    <source>
        <dbReference type="EMBL" id="TQB68722.1"/>
    </source>
</evidence>
<evidence type="ECO:0000256" key="2">
    <source>
        <dbReference type="ARBA" id="ARBA00006661"/>
    </source>
</evidence>
<dbReference type="HAMAP" id="MF_03110">
    <property type="entry name" value="Endonuc_su_Slx4"/>
    <property type="match status" value="1"/>
</dbReference>
<sequence length="840" mass="91260">MRSEADVVVLSSTPDKIPPRPPPRLDYDLERFSESPPKCSSPFTLVSPSELFKTGTRSRFFNTTLTRQKKLAGEDDSMDLGTKENAAEVQPRSGNRKPAKRTKTVLQHADPIVLEQTKTKAKKSTKGSGSKKPMTKREELSNMTLMGKVEKVGNAQNKGSRKKGEAPPLSSTSPSRHSATRRQGDSEIKDLQLEKALRRRLDWTPPKATASAAPEVNSECETGSNQKGTNRHGFKDMLSAYSFDEDISSLNLNQSTVDGGPTKRRRIELVDYGIFPISKTSSLDAKNKTPADDGSSAKRPKKQRRKATTLTARATARYASDDISKHSASGKDSNIIDEVGVDDTLTLRLGRRTKSKPNGKDKATEYNILSPEAAAKSLQEQDLLFGTCSQLEKDDSPTTLREIQMAIDASESCVSTNQLSSTRAAEQTRSSFPTTTRFAGSRNLWYVAARDSDGALVHNEVVDLVSSPEPSGYSPIACDSGCPGIEVARQDAFVEIDDGPDSPYEVSNDKEPSASQGAHAATRKEPAAVAGPVVSGGRKKETSCGIEDSAPPMPQYSGFTDAELSKAIASYGFKPVKSRKKMLDLLYRCWESKYRKDMKSISDPIEGPMKNQLGISGVPQSDSHSAEQKEAAQKSTIRAPRSNADEISEPKASSNPVTKKKPTSVSKGPKGRTRGPTPTSISQSTTTGRKGASKKNSELPPASSTSFQDIEEIEDSEDEVIPSPSRVQNRYNATNNKTVGNNCLPTSTTPHSPNRKGPKRGPQSISSSLFAADHLDDLPDLAVQITSAVHAQPLLPVASKRPTWHEKILMYDPIILEDFAAWLNTEGLGRIKEDREVDIG</sequence>
<feature type="compositionally biased region" description="Basic and acidic residues" evidence="10">
    <location>
        <begin position="23"/>
        <end position="33"/>
    </location>
</feature>
<organism evidence="11 12">
    <name type="scientific">Monascus purpureus</name>
    <name type="common">Red mold</name>
    <name type="synonym">Monascus anka</name>
    <dbReference type="NCBI Taxonomy" id="5098"/>
    <lineage>
        <taxon>Eukaryota</taxon>
        <taxon>Fungi</taxon>
        <taxon>Dikarya</taxon>
        <taxon>Ascomycota</taxon>
        <taxon>Pezizomycotina</taxon>
        <taxon>Eurotiomycetes</taxon>
        <taxon>Eurotiomycetidae</taxon>
        <taxon>Eurotiales</taxon>
        <taxon>Aspergillaceae</taxon>
        <taxon>Monascus</taxon>
    </lineage>
</organism>
<keyword evidence="11" id="KW-0378">Hydrolase</keyword>
<keyword evidence="11" id="KW-0540">Nuclease</keyword>
<dbReference type="Pfam" id="PF09494">
    <property type="entry name" value="Slx4"/>
    <property type="match status" value="1"/>
</dbReference>
<proteinExistence type="inferred from homology"/>
<feature type="compositionally biased region" description="Basic residues" evidence="10">
    <location>
        <begin position="94"/>
        <end position="103"/>
    </location>
</feature>
<dbReference type="Proteomes" id="UP000319663">
    <property type="component" value="Unassembled WGS sequence"/>
</dbReference>
<evidence type="ECO:0000256" key="6">
    <source>
        <dbReference type="ARBA" id="ARBA00023204"/>
    </source>
</evidence>
<dbReference type="GO" id="GO:0006281">
    <property type="term" value="P:DNA repair"/>
    <property type="evidence" value="ECO:0007669"/>
    <property type="project" value="UniProtKB-UniRule"/>
</dbReference>
<dbReference type="InterPro" id="IPR027784">
    <property type="entry name" value="Slx4_ascomycetes"/>
</dbReference>
<name>A0A507QNR1_MONPU</name>
<feature type="compositionally biased region" description="Basic and acidic residues" evidence="10">
    <location>
        <begin position="182"/>
        <end position="202"/>
    </location>
</feature>
<dbReference type="InterPro" id="IPR018574">
    <property type="entry name" value="Structure-sp_endonuc_su_Slx4"/>
</dbReference>
<dbReference type="GO" id="GO:0006260">
    <property type="term" value="P:DNA replication"/>
    <property type="evidence" value="ECO:0007669"/>
    <property type="project" value="InterPro"/>
</dbReference>
<dbReference type="GO" id="GO:0017108">
    <property type="term" value="F:5'-flap endonuclease activity"/>
    <property type="evidence" value="ECO:0007669"/>
    <property type="project" value="InterPro"/>
</dbReference>
<reference evidence="11 12" key="1">
    <citation type="submission" date="2019-06" db="EMBL/GenBank/DDBJ databases">
        <title>Wine fermentation using esterase from Monascus purpureus.</title>
        <authorList>
            <person name="Geng C."/>
            <person name="Zhang Y."/>
        </authorList>
    </citation>
    <scope>NUCLEOTIDE SEQUENCE [LARGE SCALE GENOMIC DNA]</scope>
    <source>
        <strain evidence="11">HQ1</strain>
    </source>
</reference>
<comment type="subcellular location">
    <subcellularLocation>
        <location evidence="1 9">Nucleus</location>
    </subcellularLocation>
</comment>
<comment type="PTM">
    <text evidence="9">Phosphorylated in response to DNA damage.</text>
</comment>
<feature type="compositionally biased region" description="Low complexity" evidence="10">
    <location>
        <begin position="676"/>
        <end position="687"/>
    </location>
</feature>
<evidence type="ECO:0000256" key="1">
    <source>
        <dbReference type="ARBA" id="ARBA00004123"/>
    </source>
</evidence>
<evidence type="ECO:0000256" key="9">
    <source>
        <dbReference type="HAMAP-Rule" id="MF_03110"/>
    </source>
</evidence>
<evidence type="ECO:0000256" key="7">
    <source>
        <dbReference type="ARBA" id="ARBA00023242"/>
    </source>
</evidence>
<comment type="subunit">
    <text evidence="9">Forms a heterodimer with SLX1.</text>
</comment>
<feature type="compositionally biased region" description="Polar residues" evidence="10">
    <location>
        <begin position="219"/>
        <end position="228"/>
    </location>
</feature>
<feature type="region of interest" description="Disordered" evidence="10">
    <location>
        <begin position="497"/>
        <end position="552"/>
    </location>
</feature>
<feature type="compositionally biased region" description="Acidic residues" evidence="10">
    <location>
        <begin position="709"/>
        <end position="720"/>
    </location>
</feature>
<dbReference type="CDD" id="cd22999">
    <property type="entry name" value="SAP_SLX4"/>
    <property type="match status" value="1"/>
</dbReference>
<dbReference type="STRING" id="5098.A0A507QNR1"/>
<dbReference type="EMBL" id="VIFY01000194">
    <property type="protein sequence ID" value="TQB68722.1"/>
    <property type="molecule type" value="Genomic_DNA"/>
</dbReference>